<dbReference type="EMBL" id="CAXDID020000086">
    <property type="protein sequence ID" value="CAL6020570.1"/>
    <property type="molecule type" value="Genomic_DNA"/>
</dbReference>
<gene>
    <name evidence="3" type="ORF">HINF_LOCUS27591</name>
    <name evidence="2" type="ORF">HINF_LOCUS40912</name>
</gene>
<sequence>MFTSCLLYETVPDIDRLDLPESEFTDLYLKKNMKQYEIDIVQQLLNRFCDGENQFMLVYGDIGDFYKNLPILVDAAFSRAKLLSNPVLKFSMAEIENNKQHDLLSSKHLDTLAELQTLNSPSKLLSLYAPNYDRHFLFKLKLIFNHKESVLQIFFLNFTAYDSFLTDFITYAQNMQNSFHFLSNNQILIQLTNIFNKTTSVTQIFHFRNDLKDLAPNLLFFNQTNLRKIRSPKQTGSKTHQTQRTKSQSAKDINQRIMSKQFVQEQTTPNQMLQIKYSNQIESLAKEIILMQEDLDKIRRQQFEDEDLFNLFQMGKTDTEILQMTGIKDVKLLRLKQNLLLVDLTTLTMKKTIHVFCNRNKPKETPKDTAQKNVLMEPIKTTPIIKQDSKRDILNTIKKNDSDLKVRSLKKSNSNTIKPSPSQLNIQTQIFIEELLPPVPIPVQEPAVNPPVQPEIIVAPVESLPPATPVTENREMQTEPIQLHSIANASFSKTSKVSIVDPSTDFEAIQAQILNQVKHYNYKHSGVIQAHLYQKSVQSCMINAQIHCKILKTMRELYQNSNMDVPELKKMFVGLNLSLVLEIEYGKDKVVNTIKCNEQLSKIGQQCFAKKNITECSVFVTNSGDKYVLGGNLDFYKDWMSIDE</sequence>
<proteinExistence type="predicted"/>
<evidence type="ECO:0000256" key="1">
    <source>
        <dbReference type="SAM" id="MobiDB-lite"/>
    </source>
</evidence>
<evidence type="ECO:0000313" key="4">
    <source>
        <dbReference type="Proteomes" id="UP001642409"/>
    </source>
</evidence>
<reference evidence="2" key="1">
    <citation type="submission" date="2023-06" db="EMBL/GenBank/DDBJ databases">
        <authorList>
            <person name="Kurt Z."/>
        </authorList>
    </citation>
    <scope>NUCLEOTIDE SEQUENCE</scope>
</reference>
<name>A0AA86QH61_9EUKA</name>
<evidence type="ECO:0000313" key="3">
    <source>
        <dbReference type="EMBL" id="CAL6020570.1"/>
    </source>
</evidence>
<comment type="caution">
    <text evidence="2">The sequence shown here is derived from an EMBL/GenBank/DDBJ whole genome shotgun (WGS) entry which is preliminary data.</text>
</comment>
<dbReference type="Proteomes" id="UP001642409">
    <property type="component" value="Unassembled WGS sequence"/>
</dbReference>
<dbReference type="EMBL" id="CATOUU010000838">
    <property type="protein sequence ID" value="CAI9953267.1"/>
    <property type="molecule type" value="Genomic_DNA"/>
</dbReference>
<reference evidence="3 4" key="2">
    <citation type="submission" date="2024-07" db="EMBL/GenBank/DDBJ databases">
        <authorList>
            <person name="Akdeniz Z."/>
        </authorList>
    </citation>
    <scope>NUCLEOTIDE SEQUENCE [LARGE SCALE GENOMIC DNA]</scope>
</reference>
<keyword evidence="4" id="KW-1185">Reference proteome</keyword>
<feature type="region of interest" description="Disordered" evidence="1">
    <location>
        <begin position="231"/>
        <end position="251"/>
    </location>
</feature>
<protein>
    <submittedName>
        <fullName evidence="3">Hypothetical_protein</fullName>
    </submittedName>
</protein>
<organism evidence="2">
    <name type="scientific">Hexamita inflata</name>
    <dbReference type="NCBI Taxonomy" id="28002"/>
    <lineage>
        <taxon>Eukaryota</taxon>
        <taxon>Metamonada</taxon>
        <taxon>Diplomonadida</taxon>
        <taxon>Hexamitidae</taxon>
        <taxon>Hexamitinae</taxon>
        <taxon>Hexamita</taxon>
    </lineage>
</organism>
<accession>A0AA86QH61</accession>
<dbReference type="AlphaFoldDB" id="A0AA86QH61"/>
<evidence type="ECO:0000313" key="2">
    <source>
        <dbReference type="EMBL" id="CAI9953267.1"/>
    </source>
</evidence>